<proteinExistence type="predicted"/>
<protein>
    <submittedName>
        <fullName evidence="3">Peptidase_M1_N domain-containing protein</fullName>
    </submittedName>
</protein>
<feature type="domain" description="Aminopeptidase N-like N-terminal" evidence="1">
    <location>
        <begin position="6"/>
        <end position="118"/>
    </location>
</feature>
<dbReference type="SUPFAM" id="SSF63737">
    <property type="entry name" value="Leukotriene A4 hydrolase N-terminal domain"/>
    <property type="match status" value="1"/>
</dbReference>
<evidence type="ECO:0000259" key="1">
    <source>
        <dbReference type="Pfam" id="PF17900"/>
    </source>
</evidence>
<dbReference type="Proteomes" id="UP000095282">
    <property type="component" value="Unplaced"/>
</dbReference>
<reference evidence="3" key="1">
    <citation type="submission" date="2016-11" db="UniProtKB">
        <authorList>
            <consortium name="WormBaseParasite"/>
        </authorList>
    </citation>
    <scope>IDENTIFICATION</scope>
</reference>
<dbReference type="WBParaSite" id="Csp11.Scaffold630.g19909.t1">
    <property type="protein sequence ID" value="Csp11.Scaffold630.g19909.t1"/>
    <property type="gene ID" value="Csp11.Scaffold630.g19909"/>
</dbReference>
<dbReference type="AlphaFoldDB" id="A0A1I7UW09"/>
<organism evidence="2 3">
    <name type="scientific">Caenorhabditis tropicalis</name>
    <dbReference type="NCBI Taxonomy" id="1561998"/>
    <lineage>
        <taxon>Eukaryota</taxon>
        <taxon>Metazoa</taxon>
        <taxon>Ecdysozoa</taxon>
        <taxon>Nematoda</taxon>
        <taxon>Chromadorea</taxon>
        <taxon>Rhabditida</taxon>
        <taxon>Rhabditina</taxon>
        <taxon>Rhabditomorpha</taxon>
        <taxon>Rhabditoidea</taxon>
        <taxon>Rhabditidae</taxon>
        <taxon>Peloderinae</taxon>
        <taxon>Caenorhabditis</taxon>
    </lineage>
</organism>
<accession>A0A1I7UW09</accession>
<evidence type="ECO:0000313" key="3">
    <source>
        <dbReference type="WBParaSite" id="Csp11.Scaffold630.g19909.t1"/>
    </source>
</evidence>
<keyword evidence="2" id="KW-1185">Reference proteome</keyword>
<sequence>MSFTLNNYDLQLTIDFSEKTFTGKAEIHVGVTDPVKEVNLKISKNLDGESVSIWRAQHVYRGRADFIGVPENFVFDKENDSIHVTFSHEVNAESTKEGAYIEVTYKGKFGEAGDIDGIHYVEGITYEAKLNTDNVITVFPILEDISVPIKLSVLTPYRAGVETNIPAGEHHGVYNSDLFSNNFTTGEESFSISDLELRINAPTALILQ</sequence>
<dbReference type="Gene3D" id="2.60.40.1730">
    <property type="entry name" value="tricorn interacting facor f3 domain"/>
    <property type="match status" value="1"/>
</dbReference>
<dbReference type="InterPro" id="IPR045357">
    <property type="entry name" value="Aminopeptidase_N-like_N"/>
</dbReference>
<dbReference type="eggNOG" id="ENOG502T3FM">
    <property type="taxonomic scope" value="Eukaryota"/>
</dbReference>
<dbReference type="InterPro" id="IPR042097">
    <property type="entry name" value="Aminopeptidase_N-like_N_sf"/>
</dbReference>
<name>A0A1I7UW09_9PELO</name>
<evidence type="ECO:0000313" key="2">
    <source>
        <dbReference type="Proteomes" id="UP000095282"/>
    </source>
</evidence>
<dbReference type="Pfam" id="PF17900">
    <property type="entry name" value="Peptidase_M1_N"/>
    <property type="match status" value="1"/>
</dbReference>